<feature type="domain" description="HAMP" evidence="8">
    <location>
        <begin position="303"/>
        <end position="356"/>
    </location>
</feature>
<dbReference type="CDD" id="cd06225">
    <property type="entry name" value="HAMP"/>
    <property type="match status" value="1"/>
</dbReference>
<feature type="domain" description="GGDEF" evidence="9">
    <location>
        <begin position="646"/>
        <end position="790"/>
    </location>
</feature>
<organism evidence="10 11">
    <name type="scientific">Zoogloea dura</name>
    <dbReference type="NCBI Taxonomy" id="2728840"/>
    <lineage>
        <taxon>Bacteria</taxon>
        <taxon>Pseudomonadati</taxon>
        <taxon>Pseudomonadota</taxon>
        <taxon>Betaproteobacteria</taxon>
        <taxon>Rhodocyclales</taxon>
        <taxon>Zoogloeaceae</taxon>
        <taxon>Zoogloea</taxon>
    </lineage>
</organism>
<sequence length="801" mass="87955">MRTRMAAGLLLGAMLAVWGSTISLGYVLRQEMLATLSAQQYSVVGLLADEIDRSVNERMRALEALAETIDAATLADPARLDALLRHQPVLLSLFNWGVMVTDGKGTALIDFPESLLRKGNNYGDQEVVRHALASGRSGVGAAVVGKTTHQPLVPVIAPIKDGRGRVIGTVIGFINLAAPNFLDEIGANRFGRQGGYLITEPKRRIFIAGTDKSRVMQPGPPPGINPVYDRYIDGYEGSGVARSSRGVVELSSSRRIRSTGWLMQSVLPADEAFAPLYSLEWRLLAVAGGLTLLAGGLVWWWLRRELKPLGEASDMLKAMRDGAIPRQALPIHRDDEIGALAGAFNGLLETIQEGEARAAEHTFNQRLRAIVAQVPGVVFQYRIGGDGHHSLPYVSDAVRDSWGLAPGDLARDAGVLRQAVHHDDRDGFAASLRASAESMGPWRLEFRIDHPLRGVRWMRLDALPEAGGEGCVTWQGFAMDITDAKASESELRIAAATFETQEGIFITDADERIVRVNQAFTAMTGYTAREVVGQTPRMLRSGRHGPEFYRRLREGLARDGFWRGEMWNRRKSGEIFVEWVTISTVRDQQGRLTHYVAAFSDITEHKKAEEQIHRLAFYDPLTHLPNRRLFHDRFEQALAASARNGSRGALVFLDLDGFKGLNDSRGHVVGDQLLTEVARRLSLCVRESDTVARLGGDEFVVILEDLDDGQHAATAHAGRVAEKLREVLSQPYLLASSEGGDAVTHRCTASIGVCLFQGHGLSRDELIRRADVAMYDAKSAGRNTVRFFRPEGGEQQADDPA</sequence>
<dbReference type="InterPro" id="IPR000700">
    <property type="entry name" value="PAS-assoc_C"/>
</dbReference>
<dbReference type="SUPFAM" id="SSF55785">
    <property type="entry name" value="PYP-like sensor domain (PAS domain)"/>
    <property type="match status" value="2"/>
</dbReference>
<dbReference type="InterPro" id="IPR052163">
    <property type="entry name" value="DGC-Regulatory_Protein"/>
</dbReference>
<dbReference type="Pfam" id="PF00672">
    <property type="entry name" value="HAMP"/>
    <property type="match status" value="1"/>
</dbReference>
<dbReference type="SUPFAM" id="SSF55073">
    <property type="entry name" value="Nucleotide cyclase"/>
    <property type="match status" value="1"/>
</dbReference>
<dbReference type="NCBIfam" id="TIGR00254">
    <property type="entry name" value="GGDEF"/>
    <property type="match status" value="1"/>
</dbReference>
<dbReference type="SUPFAM" id="SSF158472">
    <property type="entry name" value="HAMP domain-like"/>
    <property type="match status" value="1"/>
</dbReference>
<evidence type="ECO:0000259" key="9">
    <source>
        <dbReference type="PROSITE" id="PS50887"/>
    </source>
</evidence>
<dbReference type="InterPro" id="IPR001610">
    <property type="entry name" value="PAC"/>
</dbReference>
<dbReference type="PROSITE" id="PS50113">
    <property type="entry name" value="PAC"/>
    <property type="match status" value="1"/>
</dbReference>
<dbReference type="PROSITE" id="PS50887">
    <property type="entry name" value="GGDEF"/>
    <property type="match status" value="1"/>
</dbReference>
<dbReference type="GO" id="GO:0007165">
    <property type="term" value="P:signal transduction"/>
    <property type="evidence" value="ECO:0007669"/>
    <property type="project" value="InterPro"/>
</dbReference>
<protein>
    <submittedName>
        <fullName evidence="10">Diguanylate cyclase</fullName>
    </submittedName>
</protein>
<dbReference type="PANTHER" id="PTHR46663">
    <property type="entry name" value="DIGUANYLATE CYCLASE DGCT-RELATED"/>
    <property type="match status" value="1"/>
</dbReference>
<dbReference type="Proteomes" id="UP000580043">
    <property type="component" value="Unassembled WGS sequence"/>
</dbReference>
<dbReference type="CDD" id="cd12914">
    <property type="entry name" value="PDC1_DGC_like"/>
    <property type="match status" value="1"/>
</dbReference>
<comment type="caution">
    <text evidence="10">The sequence shown here is derived from an EMBL/GenBank/DDBJ whole genome shotgun (WGS) entry which is preliminary data.</text>
</comment>
<evidence type="ECO:0000313" key="10">
    <source>
        <dbReference type="EMBL" id="NML25807.1"/>
    </source>
</evidence>
<keyword evidence="4" id="KW-1133">Transmembrane helix</keyword>
<reference evidence="10 11" key="1">
    <citation type="submission" date="2020-04" db="EMBL/GenBank/DDBJ databases">
        <title>Zoogloea sp. G-4-1-14 isolated from soil.</title>
        <authorList>
            <person name="Dahal R.H."/>
        </authorList>
    </citation>
    <scope>NUCLEOTIDE SEQUENCE [LARGE SCALE GENOMIC DNA]</scope>
    <source>
        <strain evidence="10 11">G-4-1-14</strain>
    </source>
</reference>
<evidence type="ECO:0000259" key="7">
    <source>
        <dbReference type="PROSITE" id="PS50113"/>
    </source>
</evidence>
<dbReference type="Gene3D" id="3.30.450.20">
    <property type="entry name" value="PAS domain"/>
    <property type="match status" value="3"/>
</dbReference>
<feature type="domain" description="PAC" evidence="7">
    <location>
        <begin position="562"/>
        <end position="614"/>
    </location>
</feature>
<evidence type="ECO:0000256" key="5">
    <source>
        <dbReference type="ARBA" id="ARBA00023136"/>
    </source>
</evidence>
<dbReference type="CDD" id="cd00130">
    <property type="entry name" value="PAS"/>
    <property type="match status" value="2"/>
</dbReference>
<dbReference type="Pfam" id="PF02743">
    <property type="entry name" value="dCache_1"/>
    <property type="match status" value="1"/>
</dbReference>
<dbReference type="GO" id="GO:0003824">
    <property type="term" value="F:catalytic activity"/>
    <property type="evidence" value="ECO:0007669"/>
    <property type="project" value="UniProtKB-ARBA"/>
</dbReference>
<evidence type="ECO:0000256" key="4">
    <source>
        <dbReference type="ARBA" id="ARBA00022989"/>
    </source>
</evidence>
<dbReference type="PROSITE" id="PS50112">
    <property type="entry name" value="PAS"/>
    <property type="match status" value="1"/>
</dbReference>
<keyword evidence="2" id="KW-1003">Cell membrane</keyword>
<dbReference type="InterPro" id="IPR000160">
    <property type="entry name" value="GGDEF_dom"/>
</dbReference>
<dbReference type="Gene3D" id="3.30.70.270">
    <property type="match status" value="1"/>
</dbReference>
<keyword evidence="3" id="KW-0812">Transmembrane</keyword>
<keyword evidence="5" id="KW-0472">Membrane</keyword>
<evidence type="ECO:0000256" key="1">
    <source>
        <dbReference type="ARBA" id="ARBA00004651"/>
    </source>
</evidence>
<dbReference type="SMART" id="SM00304">
    <property type="entry name" value="HAMP"/>
    <property type="match status" value="1"/>
</dbReference>
<evidence type="ECO:0000256" key="3">
    <source>
        <dbReference type="ARBA" id="ARBA00022692"/>
    </source>
</evidence>
<accession>A0A848G0V6</accession>
<dbReference type="PANTHER" id="PTHR46663:SF3">
    <property type="entry name" value="SLL0267 PROTEIN"/>
    <property type="match status" value="1"/>
</dbReference>
<dbReference type="SMART" id="SM00091">
    <property type="entry name" value="PAS"/>
    <property type="match status" value="2"/>
</dbReference>
<dbReference type="Pfam" id="PF08447">
    <property type="entry name" value="PAS_3"/>
    <property type="match status" value="1"/>
</dbReference>
<dbReference type="PROSITE" id="PS50885">
    <property type="entry name" value="HAMP"/>
    <property type="match status" value="1"/>
</dbReference>
<dbReference type="InterPro" id="IPR029787">
    <property type="entry name" value="Nucleotide_cyclase"/>
</dbReference>
<dbReference type="AlphaFoldDB" id="A0A848G0V6"/>
<dbReference type="InterPro" id="IPR013655">
    <property type="entry name" value="PAS_fold_3"/>
</dbReference>
<dbReference type="CDD" id="cd01949">
    <property type="entry name" value="GGDEF"/>
    <property type="match status" value="1"/>
</dbReference>
<dbReference type="Pfam" id="PF00990">
    <property type="entry name" value="GGDEF"/>
    <property type="match status" value="1"/>
</dbReference>
<dbReference type="RefSeq" id="WP_169145359.1">
    <property type="nucleotide sequence ID" value="NZ_JABBGA010000005.1"/>
</dbReference>
<dbReference type="InterPro" id="IPR035965">
    <property type="entry name" value="PAS-like_dom_sf"/>
</dbReference>
<dbReference type="Gene3D" id="6.10.340.10">
    <property type="match status" value="1"/>
</dbReference>
<dbReference type="SMART" id="SM00267">
    <property type="entry name" value="GGDEF"/>
    <property type="match status" value="1"/>
</dbReference>
<evidence type="ECO:0000259" key="6">
    <source>
        <dbReference type="PROSITE" id="PS50112"/>
    </source>
</evidence>
<dbReference type="NCBIfam" id="TIGR00229">
    <property type="entry name" value="sensory_box"/>
    <property type="match status" value="1"/>
</dbReference>
<dbReference type="InterPro" id="IPR033479">
    <property type="entry name" value="dCache_1"/>
</dbReference>
<dbReference type="Pfam" id="PF13426">
    <property type="entry name" value="PAS_9"/>
    <property type="match status" value="1"/>
</dbReference>
<dbReference type="InterPro" id="IPR043128">
    <property type="entry name" value="Rev_trsase/Diguanyl_cyclase"/>
</dbReference>
<evidence type="ECO:0000259" key="8">
    <source>
        <dbReference type="PROSITE" id="PS50885"/>
    </source>
</evidence>
<dbReference type="CDD" id="cd18774">
    <property type="entry name" value="PDC2_HK_sensor"/>
    <property type="match status" value="1"/>
</dbReference>
<feature type="domain" description="PAS" evidence="6">
    <location>
        <begin position="487"/>
        <end position="535"/>
    </location>
</feature>
<keyword evidence="11" id="KW-1185">Reference proteome</keyword>
<evidence type="ECO:0000256" key="2">
    <source>
        <dbReference type="ARBA" id="ARBA00022475"/>
    </source>
</evidence>
<dbReference type="SMART" id="SM00086">
    <property type="entry name" value="PAC"/>
    <property type="match status" value="2"/>
</dbReference>
<proteinExistence type="predicted"/>
<name>A0A848G0V6_9RHOO</name>
<gene>
    <name evidence="10" type="ORF">HHL15_08650</name>
</gene>
<dbReference type="InterPro" id="IPR003660">
    <property type="entry name" value="HAMP_dom"/>
</dbReference>
<evidence type="ECO:0000313" key="11">
    <source>
        <dbReference type="Proteomes" id="UP000580043"/>
    </source>
</evidence>
<comment type="subcellular location">
    <subcellularLocation>
        <location evidence="1">Cell membrane</location>
        <topology evidence="1">Multi-pass membrane protein</topology>
    </subcellularLocation>
</comment>
<dbReference type="FunFam" id="3.30.70.270:FF:000001">
    <property type="entry name" value="Diguanylate cyclase domain protein"/>
    <property type="match status" value="1"/>
</dbReference>
<dbReference type="EMBL" id="JABBGA010000005">
    <property type="protein sequence ID" value="NML25807.1"/>
    <property type="molecule type" value="Genomic_DNA"/>
</dbReference>
<dbReference type="GO" id="GO:0005886">
    <property type="term" value="C:plasma membrane"/>
    <property type="evidence" value="ECO:0007669"/>
    <property type="project" value="UniProtKB-SubCell"/>
</dbReference>
<dbReference type="InterPro" id="IPR000014">
    <property type="entry name" value="PAS"/>
</dbReference>